<evidence type="ECO:0000313" key="3">
    <source>
        <dbReference type="EMBL" id="VDP19387.1"/>
    </source>
</evidence>
<feature type="region of interest" description="Disordered" evidence="2">
    <location>
        <begin position="143"/>
        <end position="178"/>
    </location>
</feature>
<evidence type="ECO:0000256" key="1">
    <source>
        <dbReference type="SAM" id="Coils"/>
    </source>
</evidence>
<reference evidence="3 4" key="1">
    <citation type="submission" date="2018-11" db="EMBL/GenBank/DDBJ databases">
        <authorList>
            <consortium name="Pathogen Informatics"/>
        </authorList>
    </citation>
    <scope>NUCLEOTIDE SEQUENCE [LARGE SCALE GENOMIC DNA]</scope>
</reference>
<evidence type="ECO:0000313" key="4">
    <source>
        <dbReference type="Proteomes" id="UP000050761"/>
    </source>
</evidence>
<proteinExistence type="predicted"/>
<reference evidence="5" key="2">
    <citation type="submission" date="2019-09" db="UniProtKB">
        <authorList>
            <consortium name="WormBaseParasite"/>
        </authorList>
    </citation>
    <scope>IDENTIFICATION</scope>
</reference>
<dbReference type="Proteomes" id="UP000050761">
    <property type="component" value="Unassembled WGS sequence"/>
</dbReference>
<evidence type="ECO:0000256" key="2">
    <source>
        <dbReference type="SAM" id="MobiDB-lite"/>
    </source>
</evidence>
<keyword evidence="4" id="KW-1185">Reference proteome</keyword>
<dbReference type="EMBL" id="UZAH01032054">
    <property type="protein sequence ID" value="VDP19387.1"/>
    <property type="molecule type" value="Genomic_DNA"/>
</dbReference>
<dbReference type="AlphaFoldDB" id="A0A3P8AXA9"/>
<name>A0A3P8AXA9_HELPZ</name>
<evidence type="ECO:0000313" key="5">
    <source>
        <dbReference type="WBParaSite" id="HPBE_0002032801-mRNA-1"/>
    </source>
</evidence>
<protein>
    <submittedName>
        <fullName evidence="3 5">Uncharacterized protein</fullName>
    </submittedName>
</protein>
<feature type="compositionally biased region" description="Basic and acidic residues" evidence="2">
    <location>
        <begin position="143"/>
        <end position="156"/>
    </location>
</feature>
<dbReference type="OrthoDB" id="5856355at2759"/>
<keyword evidence="1" id="KW-0175">Coiled coil</keyword>
<dbReference type="WBParaSite" id="HPBE_0002032801-mRNA-1">
    <property type="protein sequence ID" value="HPBE_0002032801-mRNA-1"/>
    <property type="gene ID" value="HPBE_0002032801"/>
</dbReference>
<accession>A0A3P8AXA9</accession>
<organism evidence="3">
    <name type="scientific">Heligmosomoides polygyrus</name>
    <name type="common">Parasitic roundworm</name>
    <dbReference type="NCBI Taxonomy" id="6339"/>
    <lineage>
        <taxon>Eukaryota</taxon>
        <taxon>Metazoa</taxon>
        <taxon>Ecdysozoa</taxon>
        <taxon>Nematoda</taxon>
        <taxon>Chromadorea</taxon>
        <taxon>Rhabditida</taxon>
        <taxon>Rhabditina</taxon>
        <taxon>Rhabditomorpha</taxon>
        <taxon>Strongyloidea</taxon>
        <taxon>Heligmosomidae</taxon>
        <taxon>Heligmosomoides</taxon>
    </lineage>
</organism>
<gene>
    <name evidence="3" type="ORF">HPBE_LOCUS20327</name>
</gene>
<sequence length="178" mass="20327">MAHVRQLKERVDIAGRRLKRLVNENKKNEDKLQQMRKRCKALETDLQRRQEIEKSGNPNVDGSVLRELEKPLDYEVETAEEFQGKMAHVRRLMAELLVRANLNDGAAHQEMAEQENEVTSRIGDALNARNMLRDALLESKARAEQAMAERKERYEETPGLNVSMAPSFSLDLASAGRS</sequence>
<feature type="coiled-coil region" evidence="1">
    <location>
        <begin position="4"/>
        <end position="52"/>
    </location>
</feature>